<dbReference type="EMBL" id="GG738928">
    <property type="protein sequence ID" value="EFC36565.1"/>
    <property type="molecule type" value="Genomic_DNA"/>
</dbReference>
<gene>
    <name evidence="1" type="ORF">NAEGRDRAFT_75696</name>
</gene>
<sequence length="162" mass="18770">MTNHQKVRIVPDHPNEKEDFMIGDYLPILAKDYRTLTIMAKRFKKVSLLHGEMLKEMECILARYPHSQSCDSTNQQHVEYSPPFNVNPPFSFMNPNCPAAGPPFPMFATPNATTNNLIDFGVLLSQNNESMNLPLQQEINWENCHLHLDVEEIQDIYFNDYQ</sequence>
<protein>
    <submittedName>
        <fullName evidence="1">Predicted protein</fullName>
    </submittedName>
</protein>
<accession>D2W2S6</accession>
<dbReference type="Proteomes" id="UP000006671">
    <property type="component" value="Unassembled WGS sequence"/>
</dbReference>
<dbReference type="AlphaFoldDB" id="D2W2S6"/>
<dbReference type="VEuPathDB" id="AmoebaDB:NAEGRDRAFT_75696"/>
<dbReference type="InParanoid" id="D2W2S6"/>
<evidence type="ECO:0000313" key="1">
    <source>
        <dbReference type="EMBL" id="EFC36565.1"/>
    </source>
</evidence>
<dbReference type="GeneID" id="8856555"/>
<dbReference type="RefSeq" id="XP_002669309.1">
    <property type="nucleotide sequence ID" value="XM_002669263.1"/>
</dbReference>
<name>D2W2S6_NAEGR</name>
<reference evidence="1 2" key="1">
    <citation type="journal article" date="2010" name="Cell">
        <title>The genome of Naegleria gruberi illuminates early eukaryotic versatility.</title>
        <authorList>
            <person name="Fritz-Laylin L.K."/>
            <person name="Prochnik S.E."/>
            <person name="Ginger M.L."/>
            <person name="Dacks J.B."/>
            <person name="Carpenter M.L."/>
            <person name="Field M.C."/>
            <person name="Kuo A."/>
            <person name="Paredez A."/>
            <person name="Chapman J."/>
            <person name="Pham J."/>
            <person name="Shu S."/>
            <person name="Neupane R."/>
            <person name="Cipriano M."/>
            <person name="Mancuso J."/>
            <person name="Tu H."/>
            <person name="Salamov A."/>
            <person name="Lindquist E."/>
            <person name="Shapiro H."/>
            <person name="Lucas S."/>
            <person name="Grigoriev I.V."/>
            <person name="Cande W.Z."/>
            <person name="Fulton C."/>
            <person name="Rokhsar D.S."/>
            <person name="Dawson S.C."/>
        </authorList>
    </citation>
    <scope>NUCLEOTIDE SEQUENCE [LARGE SCALE GENOMIC DNA]</scope>
    <source>
        <strain evidence="1 2">NEG-M</strain>
    </source>
</reference>
<organism evidence="2">
    <name type="scientific">Naegleria gruberi</name>
    <name type="common">Amoeba</name>
    <dbReference type="NCBI Taxonomy" id="5762"/>
    <lineage>
        <taxon>Eukaryota</taxon>
        <taxon>Discoba</taxon>
        <taxon>Heterolobosea</taxon>
        <taxon>Tetramitia</taxon>
        <taxon>Eutetramitia</taxon>
        <taxon>Vahlkampfiidae</taxon>
        <taxon>Naegleria</taxon>
    </lineage>
</organism>
<dbReference type="KEGG" id="ngr:NAEGRDRAFT_75696"/>
<proteinExistence type="predicted"/>
<keyword evidence="2" id="KW-1185">Reference proteome</keyword>
<evidence type="ECO:0000313" key="2">
    <source>
        <dbReference type="Proteomes" id="UP000006671"/>
    </source>
</evidence>